<evidence type="ECO:0000256" key="6">
    <source>
        <dbReference type="ARBA" id="ARBA00022755"/>
    </source>
</evidence>
<comment type="pathway">
    <text evidence="1">Purine metabolism; GMP biosynthesis; GMP from XMP (L-Gln route): step 1/1.</text>
</comment>
<dbReference type="PROSITE" id="PS51273">
    <property type="entry name" value="GATASE_TYPE_1"/>
    <property type="match status" value="1"/>
</dbReference>
<protein>
    <recommendedName>
        <fullName evidence="2">GMP synthase (glutamine-hydrolyzing)</fullName>
        <ecNumber evidence="2">6.3.5.2</ecNumber>
    </recommendedName>
</protein>
<dbReference type="InterPro" id="IPR029062">
    <property type="entry name" value="Class_I_gatase-like"/>
</dbReference>
<dbReference type="UniPathway" id="UPA00189">
    <property type="reaction ID" value="UER00296"/>
</dbReference>
<dbReference type="GO" id="GO:0005829">
    <property type="term" value="C:cytosol"/>
    <property type="evidence" value="ECO:0007669"/>
    <property type="project" value="TreeGrafter"/>
</dbReference>
<dbReference type="PANTHER" id="PTHR11922">
    <property type="entry name" value="GMP SYNTHASE-RELATED"/>
    <property type="match status" value="1"/>
</dbReference>
<evidence type="ECO:0000313" key="13">
    <source>
        <dbReference type="Proteomes" id="UP000095283"/>
    </source>
</evidence>
<feature type="coiled-coil region" evidence="10">
    <location>
        <begin position="246"/>
        <end position="278"/>
    </location>
</feature>
<evidence type="ECO:0000256" key="10">
    <source>
        <dbReference type="SAM" id="Coils"/>
    </source>
</evidence>
<dbReference type="Gene3D" id="3.40.50.620">
    <property type="entry name" value="HUPs"/>
    <property type="match status" value="1"/>
</dbReference>
<name>A0A1I7XT64_HETBA</name>
<evidence type="ECO:0000256" key="7">
    <source>
        <dbReference type="ARBA" id="ARBA00022840"/>
    </source>
</evidence>
<evidence type="ECO:0000256" key="8">
    <source>
        <dbReference type="ARBA" id="ARBA00023602"/>
    </source>
</evidence>
<dbReference type="InterPro" id="IPR011990">
    <property type="entry name" value="TPR-like_helical_dom_sf"/>
</dbReference>
<dbReference type="Gene3D" id="1.25.40.10">
    <property type="entry name" value="Tetratricopeptide repeat domain"/>
    <property type="match status" value="1"/>
</dbReference>
<dbReference type="PROSITE" id="PS51553">
    <property type="entry name" value="GMPS_ATP_PPASE"/>
    <property type="match status" value="1"/>
</dbReference>
<evidence type="ECO:0000256" key="2">
    <source>
        <dbReference type="ARBA" id="ARBA00012746"/>
    </source>
</evidence>
<evidence type="ECO:0000256" key="11">
    <source>
        <dbReference type="SAM" id="MobiDB-lite"/>
    </source>
</evidence>
<feature type="binding site" evidence="9">
    <location>
        <begin position="593"/>
        <end position="599"/>
    </location>
    <ligand>
        <name>ATP</name>
        <dbReference type="ChEBI" id="CHEBI:30616"/>
    </ligand>
</feature>
<keyword evidence="4 9" id="KW-0547">Nucleotide-binding</keyword>
<dbReference type="InterPro" id="IPR044059">
    <property type="entry name" value="Csn1/TTC4_wheel"/>
</dbReference>
<evidence type="ECO:0000256" key="3">
    <source>
        <dbReference type="ARBA" id="ARBA00022598"/>
    </source>
</evidence>
<dbReference type="InterPro" id="IPR014729">
    <property type="entry name" value="Rossmann-like_a/b/a_fold"/>
</dbReference>
<dbReference type="EC" id="6.3.5.2" evidence="2"/>
<keyword evidence="6 9" id="KW-0658">Purine biosynthesis</keyword>
<proteinExistence type="inferred from homology"/>
<dbReference type="PANTHER" id="PTHR11922:SF2">
    <property type="entry name" value="GMP SYNTHASE [GLUTAMINE-HYDROLYZING]"/>
    <property type="match status" value="1"/>
</dbReference>
<evidence type="ECO:0000313" key="14">
    <source>
        <dbReference type="WBParaSite" id="Hba_21010"/>
    </source>
</evidence>
<dbReference type="SUPFAM" id="SSF48452">
    <property type="entry name" value="TPR-like"/>
    <property type="match status" value="1"/>
</dbReference>
<dbReference type="CDD" id="cd21377">
    <property type="entry name" value="CTWD_Cns1-like"/>
    <property type="match status" value="1"/>
</dbReference>
<feature type="region of interest" description="Disordered" evidence="11">
    <location>
        <begin position="427"/>
        <end position="458"/>
    </location>
</feature>
<evidence type="ECO:0000256" key="9">
    <source>
        <dbReference type="PROSITE-ProRule" id="PRU00886"/>
    </source>
</evidence>
<dbReference type="Gene3D" id="3.30.300.10">
    <property type="match status" value="1"/>
</dbReference>
<keyword evidence="13" id="KW-1185">Reference proteome</keyword>
<dbReference type="SUPFAM" id="SSF52402">
    <property type="entry name" value="Adenine nucleotide alpha hydrolases-like"/>
    <property type="match status" value="1"/>
</dbReference>
<keyword evidence="7 9" id="KW-0067">ATP-binding</keyword>
<dbReference type="InterPro" id="IPR017926">
    <property type="entry name" value="GATASE"/>
</dbReference>
<dbReference type="AlphaFoldDB" id="A0A1I7XT64"/>
<dbReference type="GO" id="GO:0005524">
    <property type="term" value="F:ATP binding"/>
    <property type="evidence" value="ECO:0007669"/>
    <property type="project" value="UniProtKB-UniRule"/>
</dbReference>
<dbReference type="SUPFAM" id="SSF54810">
    <property type="entry name" value="GMP synthetase C-terminal dimerisation domain"/>
    <property type="match status" value="1"/>
</dbReference>
<dbReference type="Pfam" id="PF00958">
    <property type="entry name" value="GMP_synt_C"/>
    <property type="match status" value="1"/>
</dbReference>
<dbReference type="Pfam" id="PF18972">
    <property type="entry name" value="Wheel"/>
    <property type="match status" value="1"/>
</dbReference>
<dbReference type="InterPro" id="IPR019734">
    <property type="entry name" value="TPR_rpt"/>
</dbReference>
<dbReference type="CDD" id="cd01997">
    <property type="entry name" value="GMP_synthase_C"/>
    <property type="match status" value="1"/>
</dbReference>
<keyword evidence="10" id="KW-0175">Coiled coil</keyword>
<keyword evidence="5 9" id="KW-0332">GMP biosynthesis</keyword>
<organism evidence="13 14">
    <name type="scientific">Heterorhabditis bacteriophora</name>
    <name type="common">Entomopathogenic nematode worm</name>
    <dbReference type="NCBI Taxonomy" id="37862"/>
    <lineage>
        <taxon>Eukaryota</taxon>
        <taxon>Metazoa</taxon>
        <taxon>Ecdysozoa</taxon>
        <taxon>Nematoda</taxon>
        <taxon>Chromadorea</taxon>
        <taxon>Rhabditida</taxon>
        <taxon>Rhabditina</taxon>
        <taxon>Rhabditomorpha</taxon>
        <taxon>Strongyloidea</taxon>
        <taxon>Heterorhabditidae</taxon>
        <taxon>Heterorhabditis</taxon>
    </lineage>
</organism>
<reference evidence="14" key="1">
    <citation type="submission" date="2016-11" db="UniProtKB">
        <authorList>
            <consortium name="WormBaseParasite"/>
        </authorList>
    </citation>
    <scope>IDENTIFICATION</scope>
</reference>
<sequence length="984" mass="111893">MMEIADGLTPQHFKRSKNQLTEQERANLAKKLDDDLEKFMEEMAAKKAAENTEKKPFDFDQWCKEIDEHPAFMTDINAGLNGKYADTIRALQAMKYDEDDAEDKQLNAERHKEEGNKHFKLQKYRWATDCYTNGIKEKCLDRKLNSVLYSNRAAAQKHIGNLRSAIKDCTISRKFDPENLKGVIRCSECLLELGYGKESVEWIESSKRAFAVSKELSENGTLGGIAENEQKQLDSLEVLKAKSLDVVRIEERNERRNRVKENKENEEKRRLLKALRDRHLNLQPRLPFENPELMDWSLLEVSLPQLKEHQRVCFDNEDNLQWPLLVQYPEVGQLDVLTECCESTHLGTLMNEILASPAEWDEGHKFRFENVRFFVSDQWDDYLMEVFEWNDFRSIFSLPGYRIKRGLPVIMRNSRIAAVSRLSDMKRSSCSENGNEGVNDSNGHSDPPPNKRPLSGSEDTYHLEKMGINGITHDDNIEKVIDRRVREANVLSEMFPLKTKANEILSKGNFKAIIISGGPKSVYAEGSPQVDPEIFSCGIPVLGICYGFQVCVCHLESSIFFILLLNKGHGGGVTKEQVREDGQCSIYIDTTSQLFQDSTVCAALLHRALGADRITAIHIDNGFMRQNESDSVIESLNAINLQVLRYNSGQDFLMGTVSGNRGDGPMLDKTVDPETKRQIIGNTFIRVKDDVMDKVVLNFCFRVIKGVDVIFQLKLNKDEYFLAQGTLRPDLIESASTLASGHADTIKTHHNDTALVRDLRAANFVSDIFILCYFKGRVIEPLKDFHKDEVRELGQSLGLPEDLVQRQPFPGPGLAIRILCSEEYKNKVKYSIVSAFYSILCIYFFSSYSYVAALSTSHRPIPWPLLARYANIIPKLLHNVNRKVDGTRDVEMDDLGRKVQQMPVVMIPVHFDRSPAEPNSYMHSFVLRPFITADFMTGIAALPGRDIPEKNVLEMADRILSHVIGSSRVMIDLTSKPPGTTEWE</sequence>
<comment type="similarity">
    <text evidence="8">Belongs to the TTC4 family.</text>
</comment>
<accession>A0A1I7XT64</accession>
<keyword evidence="3" id="KW-0436">Ligase</keyword>
<dbReference type="GO" id="GO:0051879">
    <property type="term" value="F:Hsp90 protein binding"/>
    <property type="evidence" value="ECO:0007669"/>
    <property type="project" value="InterPro"/>
</dbReference>
<feature type="compositionally biased region" description="Polar residues" evidence="11">
    <location>
        <begin position="430"/>
        <end position="444"/>
    </location>
</feature>
<dbReference type="InterPro" id="IPR001674">
    <property type="entry name" value="GMP_synth_C"/>
</dbReference>
<dbReference type="Pfam" id="PF00117">
    <property type="entry name" value="GATase"/>
    <property type="match status" value="1"/>
</dbReference>
<evidence type="ECO:0000259" key="12">
    <source>
        <dbReference type="PROSITE" id="PS51553"/>
    </source>
</evidence>
<evidence type="ECO:0000256" key="4">
    <source>
        <dbReference type="ARBA" id="ARBA00022741"/>
    </source>
</evidence>
<feature type="domain" description="GMPS ATP-PPase" evidence="12">
    <location>
        <begin position="565"/>
        <end position="806"/>
    </location>
</feature>
<dbReference type="InterPro" id="IPR025777">
    <property type="entry name" value="GMPS_ATP_PPase_dom"/>
</dbReference>
<dbReference type="Gene3D" id="3.40.50.880">
    <property type="match status" value="1"/>
</dbReference>
<dbReference type="WBParaSite" id="Hba_21010">
    <property type="protein sequence ID" value="Hba_21010"/>
    <property type="gene ID" value="Hba_21010"/>
</dbReference>
<evidence type="ECO:0000256" key="1">
    <source>
        <dbReference type="ARBA" id="ARBA00005153"/>
    </source>
</evidence>
<dbReference type="SMART" id="SM00028">
    <property type="entry name" value="TPR"/>
    <property type="match status" value="2"/>
</dbReference>
<dbReference type="Proteomes" id="UP000095283">
    <property type="component" value="Unplaced"/>
</dbReference>
<evidence type="ECO:0000256" key="5">
    <source>
        <dbReference type="ARBA" id="ARBA00022749"/>
    </source>
</evidence>
<dbReference type="SUPFAM" id="SSF52317">
    <property type="entry name" value="Class I glutamine amidotransferase-like"/>
    <property type="match status" value="1"/>
</dbReference>
<dbReference type="GO" id="GO:0003921">
    <property type="term" value="F:GMP synthase activity"/>
    <property type="evidence" value="ECO:0007669"/>
    <property type="project" value="InterPro"/>
</dbReference>
<feature type="region of interest" description="Disordered" evidence="11">
    <location>
        <begin position="1"/>
        <end position="21"/>
    </location>
</feature>